<accession>A0ACC2XGB3</accession>
<sequence length="693" mass="75196">MSATIQRAEHVPELPPPVSASQSPWTSSATLAADATYQRQSPDKLKSIPPPAALPVPTGTPLYIPATDDTSSPFNRIGSKAANPQIERVLTEGGPKREKDVMNALLHQATRGEAPYPGKGTEEDPFVVDWLAEEKANPYNWKNSYKWLFTLVAAIVTLCVAFASSCYTGAAAFLIVEFHVSREIIVLGVTLFVLGFAGGPLIWAPLSEIYGRRPIFLITYFPFAMFCLGSALSNNIATLLVTRFLAGFFGASMLTNAGGMIADVWNAKERGLATSLFAMAPFLGPVLGPIVGGFAGKSYLGWRSVFYIMFIFAMVMYIAGIVFLPESYAPVLVRRRAEQLQAASTSEGGPVVYFKSKYDVGRKSTKEILKINLTRPFILLFCEPIVLMLSIYVAIIYGCLYLFFTAYPLVFQSPEPLGYGWNAGVGALPFIGIGVGMILGTAVTPFTNKYYIRAVDASPTGRAPPEARLPPACVGAVCLPIGLAIFAATSDPKIHWIAPCIAGAPFGFGMILIFTSVLSYLIDSYLLFAASALAANAVLRSLFGAIFPLFATYMYQGMGYRWASGLLAFVALACTPMPFIFYKYGPAIRKNSRFAPDLPVAKPAAPEHTEEKQDFEKKQPQVEEMEPVTAVASRHSLVSRISHRHAHPHVKVPQPSPDSALEPEWGPDAGEPIAIREMSSVHEPKLYRGGDAV</sequence>
<dbReference type="EMBL" id="JASBWU010000003">
    <property type="protein sequence ID" value="KAJ9123070.1"/>
    <property type="molecule type" value="Genomic_DNA"/>
</dbReference>
<name>A0ACC2XGB3_9TREE</name>
<organism evidence="1 2">
    <name type="scientific">Naganishia vaughanmartiniae</name>
    <dbReference type="NCBI Taxonomy" id="1424756"/>
    <lineage>
        <taxon>Eukaryota</taxon>
        <taxon>Fungi</taxon>
        <taxon>Dikarya</taxon>
        <taxon>Basidiomycota</taxon>
        <taxon>Agaricomycotina</taxon>
        <taxon>Tremellomycetes</taxon>
        <taxon>Filobasidiales</taxon>
        <taxon>Filobasidiaceae</taxon>
        <taxon>Naganishia</taxon>
    </lineage>
</organism>
<evidence type="ECO:0000313" key="1">
    <source>
        <dbReference type="EMBL" id="KAJ9123070.1"/>
    </source>
</evidence>
<dbReference type="Proteomes" id="UP001243375">
    <property type="component" value="Unassembled WGS sequence"/>
</dbReference>
<protein>
    <submittedName>
        <fullName evidence="1">Uncharacterized protein</fullName>
    </submittedName>
</protein>
<reference evidence="1" key="1">
    <citation type="submission" date="2023-04" db="EMBL/GenBank/DDBJ databases">
        <title>Draft Genome sequencing of Naganishia species isolated from polar environments using Oxford Nanopore Technology.</title>
        <authorList>
            <person name="Leo P."/>
            <person name="Venkateswaran K."/>
        </authorList>
    </citation>
    <scope>NUCLEOTIDE SEQUENCE</scope>
    <source>
        <strain evidence="1">MNA-CCFEE 5425</strain>
    </source>
</reference>
<comment type="caution">
    <text evidence="1">The sequence shown here is derived from an EMBL/GenBank/DDBJ whole genome shotgun (WGS) entry which is preliminary data.</text>
</comment>
<keyword evidence="2" id="KW-1185">Reference proteome</keyword>
<gene>
    <name evidence="1" type="ORF">QFC22_001259</name>
</gene>
<proteinExistence type="predicted"/>
<evidence type="ECO:0000313" key="2">
    <source>
        <dbReference type="Proteomes" id="UP001243375"/>
    </source>
</evidence>